<dbReference type="EMBL" id="CP034348">
    <property type="protein sequence ID" value="QGY00030.1"/>
    <property type="molecule type" value="Genomic_DNA"/>
</dbReference>
<dbReference type="Gene3D" id="3.60.10.10">
    <property type="entry name" value="Endonuclease/exonuclease/phosphatase"/>
    <property type="match status" value="1"/>
</dbReference>
<sequence length="400" mass="43135">MGISSGKHVDARHRDEPPCQPDRGQAQARLCQCRCCWLPASLAFLAFIVGLLAPVPGSAERLRVATYHAELSRDGPGLLLRDILKGDDPQLLAFRAVLAETSPDILLVQGVDYDHGQATLAALQSWLRDGGVEYPYAFSLPPNAGVPTGLDMDGDGRLGEPEDNQGFGRFYGEGGMALLSRYPIGADMARDFSGLLWADLPGALLPQRDGAPFPSAEAQAVLRLASVAHWMVPVETPSGPLVLMAFHAAPPVFDGVEDRNGRRNHDQLIFWRHLLDGAFGAVPEPPFVLIGNANLDPEDGDGRREAIRALLTDPRLQDPEPARPRGPLADHPGHAGDPRLDTVAWPAPDPGHRRVSYVLPSAEIVVRGAGVYWPPKGDPAAELAATASRHRLVWVDMSLN</sequence>
<feature type="domain" description="Endonuclease/exonuclease/phosphatase" evidence="3">
    <location>
        <begin position="86"/>
        <end position="390"/>
    </location>
</feature>
<evidence type="ECO:0000259" key="3">
    <source>
        <dbReference type="Pfam" id="PF03372"/>
    </source>
</evidence>
<evidence type="ECO:0000256" key="2">
    <source>
        <dbReference type="SAM" id="Phobius"/>
    </source>
</evidence>
<keyword evidence="4" id="KW-0378">Hydrolase</keyword>
<dbReference type="GO" id="GO:0004519">
    <property type="term" value="F:endonuclease activity"/>
    <property type="evidence" value="ECO:0007669"/>
    <property type="project" value="UniProtKB-KW"/>
</dbReference>
<dbReference type="InterPro" id="IPR005135">
    <property type="entry name" value="Endo/exonuclease/phosphatase"/>
</dbReference>
<name>A0A6I6ISI3_9RHOB</name>
<feature type="compositionally biased region" description="Basic and acidic residues" evidence="1">
    <location>
        <begin position="7"/>
        <end position="17"/>
    </location>
</feature>
<keyword evidence="2" id="KW-0812">Transmembrane</keyword>
<evidence type="ECO:0000313" key="5">
    <source>
        <dbReference type="Proteomes" id="UP000428330"/>
    </source>
</evidence>
<keyword evidence="4" id="KW-0269">Exonuclease</keyword>
<evidence type="ECO:0000256" key="1">
    <source>
        <dbReference type="SAM" id="MobiDB-lite"/>
    </source>
</evidence>
<keyword evidence="5" id="KW-1185">Reference proteome</keyword>
<reference evidence="5" key="1">
    <citation type="submission" date="2018-12" db="EMBL/GenBank/DDBJ databases">
        <title>Complete genome sequence of Roseovarius sp. MME-070.</title>
        <authorList>
            <person name="Nam Y.-D."/>
            <person name="Kang J."/>
            <person name="Chung W.-H."/>
            <person name="Park Y.S."/>
        </authorList>
    </citation>
    <scope>NUCLEOTIDE SEQUENCE [LARGE SCALE GENOMIC DNA]</scope>
    <source>
        <strain evidence="5">MME-070</strain>
    </source>
</reference>
<keyword evidence="2" id="KW-0472">Membrane</keyword>
<keyword evidence="4" id="KW-0255">Endonuclease</keyword>
<feature type="transmembrane region" description="Helical" evidence="2">
    <location>
        <begin position="35"/>
        <end position="55"/>
    </location>
</feature>
<accession>A0A6I6ISI3</accession>
<dbReference type="OrthoDB" id="292013at2"/>
<gene>
    <name evidence="4" type="ORF">EI983_17845</name>
</gene>
<keyword evidence="4" id="KW-0540">Nuclease</keyword>
<dbReference type="GO" id="GO:0004527">
    <property type="term" value="F:exonuclease activity"/>
    <property type="evidence" value="ECO:0007669"/>
    <property type="project" value="UniProtKB-KW"/>
</dbReference>
<dbReference type="InterPro" id="IPR036691">
    <property type="entry name" value="Endo/exonu/phosph_ase_sf"/>
</dbReference>
<keyword evidence="2" id="KW-1133">Transmembrane helix</keyword>
<dbReference type="AlphaFoldDB" id="A0A6I6ISI3"/>
<dbReference type="SUPFAM" id="SSF56219">
    <property type="entry name" value="DNase I-like"/>
    <property type="match status" value="1"/>
</dbReference>
<dbReference type="Pfam" id="PF03372">
    <property type="entry name" value="Exo_endo_phos"/>
    <property type="match status" value="1"/>
</dbReference>
<evidence type="ECO:0000313" key="4">
    <source>
        <dbReference type="EMBL" id="QGY00030.1"/>
    </source>
</evidence>
<feature type="region of interest" description="Disordered" evidence="1">
    <location>
        <begin position="312"/>
        <end position="338"/>
    </location>
</feature>
<feature type="region of interest" description="Disordered" evidence="1">
    <location>
        <begin position="1"/>
        <end position="21"/>
    </location>
</feature>
<protein>
    <submittedName>
        <fullName evidence="4">Endonuclease/exonuclease/phosphatase family protein</fullName>
    </submittedName>
</protein>
<organism evidence="4 5">
    <name type="scientific">Roseovarius faecimaris</name>
    <dbReference type="NCBI Taxonomy" id="2494550"/>
    <lineage>
        <taxon>Bacteria</taxon>
        <taxon>Pseudomonadati</taxon>
        <taxon>Pseudomonadota</taxon>
        <taxon>Alphaproteobacteria</taxon>
        <taxon>Rhodobacterales</taxon>
        <taxon>Roseobacteraceae</taxon>
        <taxon>Roseovarius</taxon>
    </lineage>
</organism>
<dbReference type="KEGG" id="rom:EI983_17845"/>
<proteinExistence type="predicted"/>
<dbReference type="Proteomes" id="UP000428330">
    <property type="component" value="Chromosome"/>
</dbReference>